<dbReference type="InterPro" id="IPR006059">
    <property type="entry name" value="SBP"/>
</dbReference>
<keyword evidence="2" id="KW-1185">Reference proteome</keyword>
<dbReference type="AlphaFoldDB" id="A0A1I4IHQ2"/>
<accession>A0A1I4IHQ2</accession>
<reference evidence="1 2" key="1">
    <citation type="submission" date="2016-10" db="EMBL/GenBank/DDBJ databases">
        <authorList>
            <person name="de Groot N.N."/>
        </authorList>
    </citation>
    <scope>NUCLEOTIDE SEQUENCE [LARGE SCALE GENOMIC DNA]</scope>
    <source>
        <strain evidence="1 2">ATCC 51327</strain>
    </source>
</reference>
<evidence type="ECO:0000313" key="2">
    <source>
        <dbReference type="Proteomes" id="UP000199006"/>
    </source>
</evidence>
<dbReference type="SUPFAM" id="SSF53850">
    <property type="entry name" value="Periplasmic binding protein-like II"/>
    <property type="match status" value="1"/>
</dbReference>
<dbReference type="InterPro" id="IPR050490">
    <property type="entry name" value="Bact_solute-bd_prot1"/>
</dbReference>
<sequence length="413" mass="45499">MKKIISILVITGLLFGLTGTITAQEKTIDIFISMPEYATAINQLIDAYQKIEPDVKINYQTIQSDYPTLLKVKLNSGDVPDIFASAPGKEIDLYKEYSYDLSGQPLVDAMQPAIKKVMADSSGEGVYGLAIKGNYFGLIYNKDLFAQAGIEQAPATMSELETAITKLEEAGITPFTSGFGEWWVYKHVFQHFLAATTNNPAALIKKFENGEANLKDYPILYNNFFHFVDLVSEHGDAKPLEATLNTEIANFSTGKAAMMVGQGPWVEDSLDQIDPNLKIGFVGYPVSDNPAQAQVISGADQALRISRNSDNLETVLDFVNWWYTSDYGQNWFVNVAGVVPPVKMDYQSDYDIIKGAKQSVAAKGAGQLTIIYSTDSFHMAFAEAMQAYVGNTIDKDQACKLIENNWVKVDGSN</sequence>
<dbReference type="PANTHER" id="PTHR43649">
    <property type="entry name" value="ARABINOSE-BINDING PROTEIN-RELATED"/>
    <property type="match status" value="1"/>
</dbReference>
<dbReference type="RefSeq" id="WP_089861401.1">
    <property type="nucleotide sequence ID" value="NZ_FOTI01000017.1"/>
</dbReference>
<dbReference type="Pfam" id="PF01547">
    <property type="entry name" value="SBP_bac_1"/>
    <property type="match status" value="1"/>
</dbReference>
<dbReference type="Proteomes" id="UP000199006">
    <property type="component" value="Unassembled WGS sequence"/>
</dbReference>
<dbReference type="STRING" id="29563.SAMN02983006_01405"/>
<gene>
    <name evidence="1" type="ORF">SAMN02983006_01405</name>
</gene>
<organism evidence="1 2">
    <name type="scientific">Halanaerobium salsuginis</name>
    <dbReference type="NCBI Taxonomy" id="29563"/>
    <lineage>
        <taxon>Bacteria</taxon>
        <taxon>Bacillati</taxon>
        <taxon>Bacillota</taxon>
        <taxon>Clostridia</taxon>
        <taxon>Halanaerobiales</taxon>
        <taxon>Halanaerobiaceae</taxon>
        <taxon>Halanaerobium</taxon>
    </lineage>
</organism>
<name>A0A1I4IHQ2_9FIRM</name>
<proteinExistence type="predicted"/>
<dbReference type="OrthoDB" id="2060074at2"/>
<protein>
    <submittedName>
        <fullName evidence="1">Raffinose/stachyose/melibiose transport system substrate-binding protein</fullName>
    </submittedName>
</protein>
<dbReference type="Gene3D" id="3.40.190.10">
    <property type="entry name" value="Periplasmic binding protein-like II"/>
    <property type="match status" value="2"/>
</dbReference>
<evidence type="ECO:0000313" key="1">
    <source>
        <dbReference type="EMBL" id="SFL53341.1"/>
    </source>
</evidence>
<dbReference type="EMBL" id="FOTI01000017">
    <property type="protein sequence ID" value="SFL53341.1"/>
    <property type="molecule type" value="Genomic_DNA"/>
</dbReference>